<proteinExistence type="predicted"/>
<organism evidence="2 3">
    <name type="scientific">Rubroshorea leprosula</name>
    <dbReference type="NCBI Taxonomy" id="152421"/>
    <lineage>
        <taxon>Eukaryota</taxon>
        <taxon>Viridiplantae</taxon>
        <taxon>Streptophyta</taxon>
        <taxon>Embryophyta</taxon>
        <taxon>Tracheophyta</taxon>
        <taxon>Spermatophyta</taxon>
        <taxon>Magnoliopsida</taxon>
        <taxon>eudicotyledons</taxon>
        <taxon>Gunneridae</taxon>
        <taxon>Pentapetalae</taxon>
        <taxon>rosids</taxon>
        <taxon>malvids</taxon>
        <taxon>Malvales</taxon>
        <taxon>Dipterocarpaceae</taxon>
        <taxon>Rubroshorea</taxon>
    </lineage>
</organism>
<dbReference type="AlphaFoldDB" id="A0AAV5LGQ5"/>
<name>A0AAV5LGQ5_9ROSI</name>
<dbReference type="Proteomes" id="UP001054252">
    <property type="component" value="Unassembled WGS sequence"/>
</dbReference>
<protein>
    <submittedName>
        <fullName evidence="2">Uncharacterized protein</fullName>
    </submittedName>
</protein>
<evidence type="ECO:0000313" key="3">
    <source>
        <dbReference type="Proteomes" id="UP001054252"/>
    </source>
</evidence>
<feature type="compositionally biased region" description="Basic and acidic residues" evidence="1">
    <location>
        <begin position="1"/>
        <end position="36"/>
    </location>
</feature>
<evidence type="ECO:0000313" key="2">
    <source>
        <dbReference type="EMBL" id="GKV36270.1"/>
    </source>
</evidence>
<reference evidence="2 3" key="1">
    <citation type="journal article" date="2021" name="Commun. Biol.">
        <title>The genome of Shorea leprosula (Dipterocarpaceae) highlights the ecological relevance of drought in aseasonal tropical rainforests.</title>
        <authorList>
            <person name="Ng K.K.S."/>
            <person name="Kobayashi M.J."/>
            <person name="Fawcett J.A."/>
            <person name="Hatakeyama M."/>
            <person name="Paape T."/>
            <person name="Ng C.H."/>
            <person name="Ang C.C."/>
            <person name="Tnah L.H."/>
            <person name="Lee C.T."/>
            <person name="Nishiyama T."/>
            <person name="Sese J."/>
            <person name="O'Brien M.J."/>
            <person name="Copetti D."/>
            <person name="Mohd Noor M.I."/>
            <person name="Ong R.C."/>
            <person name="Putra M."/>
            <person name="Sireger I.Z."/>
            <person name="Indrioko S."/>
            <person name="Kosugi Y."/>
            <person name="Izuno A."/>
            <person name="Isagi Y."/>
            <person name="Lee S.L."/>
            <person name="Shimizu K.K."/>
        </authorList>
    </citation>
    <scope>NUCLEOTIDE SEQUENCE [LARGE SCALE GENOMIC DNA]</scope>
    <source>
        <strain evidence="2">214</strain>
    </source>
</reference>
<sequence>MEKIKREEGNRIRREGEGSYRDALHSRSKRSPEKSDSGCPSCPGEEVDFILEMESHSCRVPPSVFRFQALIL</sequence>
<dbReference type="EMBL" id="BPVZ01000115">
    <property type="protein sequence ID" value="GKV36270.1"/>
    <property type="molecule type" value="Genomic_DNA"/>
</dbReference>
<feature type="region of interest" description="Disordered" evidence="1">
    <location>
        <begin position="1"/>
        <end position="42"/>
    </location>
</feature>
<keyword evidence="3" id="KW-1185">Reference proteome</keyword>
<accession>A0AAV5LGQ5</accession>
<gene>
    <name evidence="2" type="ORF">SLEP1_g44419</name>
</gene>
<comment type="caution">
    <text evidence="2">The sequence shown here is derived from an EMBL/GenBank/DDBJ whole genome shotgun (WGS) entry which is preliminary data.</text>
</comment>
<evidence type="ECO:0000256" key="1">
    <source>
        <dbReference type="SAM" id="MobiDB-lite"/>
    </source>
</evidence>